<dbReference type="EMBL" id="CM044708">
    <property type="protein sequence ID" value="KAI5647757.1"/>
    <property type="molecule type" value="Genomic_DNA"/>
</dbReference>
<evidence type="ECO:0000313" key="2">
    <source>
        <dbReference type="Proteomes" id="UP001060085"/>
    </source>
</evidence>
<organism evidence="1 2">
    <name type="scientific">Catharanthus roseus</name>
    <name type="common">Madagascar periwinkle</name>
    <name type="synonym">Vinca rosea</name>
    <dbReference type="NCBI Taxonomy" id="4058"/>
    <lineage>
        <taxon>Eukaryota</taxon>
        <taxon>Viridiplantae</taxon>
        <taxon>Streptophyta</taxon>
        <taxon>Embryophyta</taxon>
        <taxon>Tracheophyta</taxon>
        <taxon>Spermatophyta</taxon>
        <taxon>Magnoliopsida</taxon>
        <taxon>eudicotyledons</taxon>
        <taxon>Gunneridae</taxon>
        <taxon>Pentapetalae</taxon>
        <taxon>asterids</taxon>
        <taxon>lamiids</taxon>
        <taxon>Gentianales</taxon>
        <taxon>Apocynaceae</taxon>
        <taxon>Rauvolfioideae</taxon>
        <taxon>Vinceae</taxon>
        <taxon>Catharanthinae</taxon>
        <taxon>Catharanthus</taxon>
    </lineage>
</organism>
<accession>A0ACB9ZLE6</accession>
<dbReference type="Proteomes" id="UP001060085">
    <property type="component" value="Linkage Group LG08"/>
</dbReference>
<evidence type="ECO:0000313" key="1">
    <source>
        <dbReference type="EMBL" id="KAI5647757.1"/>
    </source>
</evidence>
<protein>
    <submittedName>
        <fullName evidence="1">Uncharacterized protein</fullName>
    </submittedName>
</protein>
<proteinExistence type="predicted"/>
<reference evidence="2" key="1">
    <citation type="journal article" date="2023" name="Nat. Plants">
        <title>Single-cell RNA sequencing provides a high-resolution roadmap for understanding the multicellular compartmentation of specialized metabolism.</title>
        <authorList>
            <person name="Sun S."/>
            <person name="Shen X."/>
            <person name="Li Y."/>
            <person name="Li Y."/>
            <person name="Wang S."/>
            <person name="Li R."/>
            <person name="Zhang H."/>
            <person name="Shen G."/>
            <person name="Guo B."/>
            <person name="Wei J."/>
            <person name="Xu J."/>
            <person name="St-Pierre B."/>
            <person name="Chen S."/>
            <person name="Sun C."/>
        </authorList>
    </citation>
    <scope>NUCLEOTIDE SEQUENCE [LARGE SCALE GENOMIC DNA]</scope>
</reference>
<comment type="caution">
    <text evidence="1">The sequence shown here is derived from an EMBL/GenBank/DDBJ whole genome shotgun (WGS) entry which is preliminary data.</text>
</comment>
<keyword evidence="2" id="KW-1185">Reference proteome</keyword>
<sequence length="509" mass="57600">MVIMYWLFMFKIQMISLIPILFIFMKISVEFQVKVCVGRSYIAELSHQVRINFAAILAIGCNDQRPEDSNISKFLKTLPPSCSLLVINNGGKILLQKKGTSQQGSLSRMLHHSVSSIEYSNNDNSEAKFQLQKSLTMPCSSSSSSVQEQTEMQKLKSSKKRLNNHPDVKRRLFERLDALEVKGQSRRFSLDELKCATYNFSPELMIGEGGHSKVYRAFLDHGQAAAVKVLDASKNSEEDLFREVEILSSLKHENIVQLVGYCYCREVKAVVYNLLEACLMQRLKHLGWNERMQIAVGVAKALDHLHSSSPPIIHRDVKSSNILLSENGLPQLSDFGAAVIPQQTQQASVLTKPMHVVGTFGYLAPEYMMYGKVDEKIDVYSYGVVLLELITGKEAIQTKSTSNQESLVLWARSLLSGGLCERLIDPNLDGYDMDEMKTMMIAARLCLLHSSSRRPTMKKILNLFEEPHHWLEMQKKRDELLNISTSKGEMGYCRHEESDFNESILMDDG</sequence>
<gene>
    <name evidence="1" type="ORF">M9H77_33762</name>
</gene>
<name>A0ACB9ZLE6_CATRO</name>